<proteinExistence type="inferred from homology"/>
<evidence type="ECO:0000256" key="2">
    <source>
        <dbReference type="ARBA" id="ARBA00022448"/>
    </source>
</evidence>
<reference evidence="4 5" key="1">
    <citation type="submission" date="2017-04" db="EMBL/GenBank/DDBJ databases">
        <title>Genome sequencing of [Candida] sorbophila.</title>
        <authorList>
            <person name="Ahn J.O."/>
        </authorList>
    </citation>
    <scope>NUCLEOTIDE SEQUENCE [LARGE SCALE GENOMIC DNA]</scope>
    <source>
        <strain evidence="4 5">DS02</strain>
    </source>
</reference>
<evidence type="ECO:0000256" key="1">
    <source>
        <dbReference type="ARBA" id="ARBA00010050"/>
    </source>
</evidence>
<dbReference type="PANTHER" id="PTHR13768">
    <property type="entry name" value="SOLUBLE NSF ATTACHMENT PROTEIN SNAP"/>
    <property type="match status" value="1"/>
</dbReference>
<dbReference type="RefSeq" id="XP_024663389.1">
    <property type="nucleotide sequence ID" value="XM_024807621.1"/>
</dbReference>
<dbReference type="Pfam" id="PF14938">
    <property type="entry name" value="SNAP"/>
    <property type="match status" value="1"/>
</dbReference>
<dbReference type="GO" id="GO:0019905">
    <property type="term" value="F:syntaxin binding"/>
    <property type="evidence" value="ECO:0007669"/>
    <property type="project" value="TreeGrafter"/>
</dbReference>
<dbReference type="PANTHER" id="PTHR13768:SF8">
    <property type="entry name" value="ALPHA-SOLUBLE NSF ATTACHMENT PROTEIN"/>
    <property type="match status" value="1"/>
</dbReference>
<dbReference type="AlphaFoldDB" id="A0A2T0FEL3"/>
<dbReference type="GO" id="GO:0006886">
    <property type="term" value="P:intracellular protein transport"/>
    <property type="evidence" value="ECO:0007669"/>
    <property type="project" value="InterPro"/>
</dbReference>
<dbReference type="OrthoDB" id="9984275at2759"/>
<accession>A0A2T0FEL3</accession>
<dbReference type="GO" id="GO:0005774">
    <property type="term" value="C:vacuolar membrane"/>
    <property type="evidence" value="ECO:0007669"/>
    <property type="project" value="TreeGrafter"/>
</dbReference>
<evidence type="ECO:0000313" key="5">
    <source>
        <dbReference type="Proteomes" id="UP000238350"/>
    </source>
</evidence>
<keyword evidence="2" id="KW-0813">Transport</keyword>
<keyword evidence="3" id="KW-0653">Protein transport</keyword>
<dbReference type="InterPro" id="IPR000744">
    <property type="entry name" value="NSF_attach"/>
</dbReference>
<gene>
    <name evidence="4" type="ORF">B9G98_01063</name>
</gene>
<keyword evidence="5" id="KW-1185">Reference proteome</keyword>
<dbReference type="GO" id="GO:0035494">
    <property type="term" value="P:SNARE complex disassembly"/>
    <property type="evidence" value="ECO:0007669"/>
    <property type="project" value="TreeGrafter"/>
</dbReference>
<comment type="similarity">
    <text evidence="1">Belongs to the SNAP family.</text>
</comment>
<dbReference type="Gene3D" id="1.25.40.10">
    <property type="entry name" value="Tetratricopeptide repeat domain"/>
    <property type="match status" value="1"/>
</dbReference>
<dbReference type="GO" id="GO:0031201">
    <property type="term" value="C:SNARE complex"/>
    <property type="evidence" value="ECO:0007669"/>
    <property type="project" value="TreeGrafter"/>
</dbReference>
<protein>
    <submittedName>
        <fullName evidence="4">Putative vesicular-fusion protein sec17</fullName>
    </submittedName>
</protein>
<dbReference type="GeneID" id="36514812"/>
<dbReference type="InterPro" id="IPR011990">
    <property type="entry name" value="TPR-like_helical_dom_sf"/>
</dbReference>
<organism evidence="4 5">
    <name type="scientific">Wickerhamiella sorbophila</name>
    <dbReference type="NCBI Taxonomy" id="45607"/>
    <lineage>
        <taxon>Eukaryota</taxon>
        <taxon>Fungi</taxon>
        <taxon>Dikarya</taxon>
        <taxon>Ascomycota</taxon>
        <taxon>Saccharomycotina</taxon>
        <taxon>Dipodascomycetes</taxon>
        <taxon>Dipodascales</taxon>
        <taxon>Trichomonascaceae</taxon>
        <taxon>Wickerhamiella</taxon>
    </lineage>
</organism>
<evidence type="ECO:0000256" key="3">
    <source>
        <dbReference type="ARBA" id="ARBA00022927"/>
    </source>
</evidence>
<dbReference type="SUPFAM" id="SSF48452">
    <property type="entry name" value="TPR-like"/>
    <property type="match status" value="1"/>
</dbReference>
<name>A0A2T0FEL3_9ASCO</name>
<sequence length="268" mass="30235">MCLSWFSRKKRSPLEVAVEEVTNANLALRNNDARTAATSYEKAAKAYGEINQTSEQSKYLLEAARIYQSVDINEAVRVMSTAIDGFVIQGQLRRAATHASNLAEICKDGGHFSQAMYWYEKAATWFEQEGSTLLSNKSFIAYADIAALNGEPFRAAEIYQKVAEKSLGTPSAGWTVKEYCERAVLSMLIAKEFAQATQQRLKFCSWDRVFESSPENAYLERVIHAVAGNELTQFENAMFQWDQESRLSDWMVSASLIIKKQMSDEELL</sequence>
<dbReference type="STRING" id="45607.A0A2T0FEL3"/>
<dbReference type="EMBL" id="NDIQ01000001">
    <property type="protein sequence ID" value="PRT53443.1"/>
    <property type="molecule type" value="Genomic_DNA"/>
</dbReference>
<dbReference type="Proteomes" id="UP000238350">
    <property type="component" value="Unassembled WGS sequence"/>
</dbReference>
<evidence type="ECO:0000313" key="4">
    <source>
        <dbReference type="EMBL" id="PRT53443.1"/>
    </source>
</evidence>
<dbReference type="GO" id="GO:0005483">
    <property type="term" value="F:soluble NSF attachment protein activity"/>
    <property type="evidence" value="ECO:0007669"/>
    <property type="project" value="TreeGrafter"/>
</dbReference>
<comment type="caution">
    <text evidence="4">The sequence shown here is derived from an EMBL/GenBank/DDBJ whole genome shotgun (WGS) entry which is preliminary data.</text>
</comment>